<accession>W2SEP6</accession>
<proteinExistence type="predicted"/>
<dbReference type="GeneID" id="19968022"/>
<gene>
    <name evidence="2" type="ORF">HMPREF1541_00683</name>
</gene>
<dbReference type="EMBL" id="KB822711">
    <property type="protein sequence ID" value="ETN46498.1"/>
    <property type="molecule type" value="Genomic_DNA"/>
</dbReference>
<dbReference type="RefSeq" id="XP_008711210.1">
    <property type="nucleotide sequence ID" value="XM_008712988.1"/>
</dbReference>
<protein>
    <submittedName>
        <fullName evidence="2">Uncharacterized protein</fullName>
    </submittedName>
</protein>
<evidence type="ECO:0000313" key="2">
    <source>
        <dbReference type="EMBL" id="ETN46498.1"/>
    </source>
</evidence>
<dbReference type="Proteomes" id="UP000030752">
    <property type="component" value="Unassembled WGS sequence"/>
</dbReference>
<dbReference type="AlphaFoldDB" id="W2SEP6"/>
<dbReference type="HOGENOM" id="CLU_1214705_0_0_1"/>
<reference evidence="2 3" key="1">
    <citation type="submission" date="2013-03" db="EMBL/GenBank/DDBJ databases">
        <title>The Genome Sequence of Phialophora europaea CBS 101466.</title>
        <authorList>
            <consortium name="The Broad Institute Genomics Platform"/>
            <person name="Cuomo C."/>
            <person name="de Hoog S."/>
            <person name="Gorbushina A."/>
            <person name="Walker B."/>
            <person name="Young S.K."/>
            <person name="Zeng Q."/>
            <person name="Gargeya S."/>
            <person name="Fitzgerald M."/>
            <person name="Haas B."/>
            <person name="Abouelleil A."/>
            <person name="Allen A.W."/>
            <person name="Alvarado L."/>
            <person name="Arachchi H.M."/>
            <person name="Berlin A.M."/>
            <person name="Chapman S.B."/>
            <person name="Gainer-Dewar J."/>
            <person name="Goldberg J."/>
            <person name="Griggs A."/>
            <person name="Gujja S."/>
            <person name="Hansen M."/>
            <person name="Howarth C."/>
            <person name="Imamovic A."/>
            <person name="Ireland A."/>
            <person name="Larimer J."/>
            <person name="McCowan C."/>
            <person name="Murphy C."/>
            <person name="Pearson M."/>
            <person name="Poon T.W."/>
            <person name="Priest M."/>
            <person name="Roberts A."/>
            <person name="Saif S."/>
            <person name="Shea T."/>
            <person name="Sisk P."/>
            <person name="Sykes S."/>
            <person name="Wortman J."/>
            <person name="Nusbaum C."/>
            <person name="Birren B."/>
        </authorList>
    </citation>
    <scope>NUCLEOTIDE SEQUENCE [LARGE SCALE GENOMIC DNA]</scope>
    <source>
        <strain evidence="2 3">CBS 101466</strain>
    </source>
</reference>
<evidence type="ECO:0000256" key="1">
    <source>
        <dbReference type="SAM" id="MobiDB-lite"/>
    </source>
</evidence>
<dbReference type="VEuPathDB" id="FungiDB:HMPREF1541_00683"/>
<organism evidence="2 3">
    <name type="scientific">Cyphellophora europaea (strain CBS 101466)</name>
    <name type="common">Phialophora europaea</name>
    <dbReference type="NCBI Taxonomy" id="1220924"/>
    <lineage>
        <taxon>Eukaryota</taxon>
        <taxon>Fungi</taxon>
        <taxon>Dikarya</taxon>
        <taxon>Ascomycota</taxon>
        <taxon>Pezizomycotina</taxon>
        <taxon>Eurotiomycetes</taxon>
        <taxon>Chaetothyriomycetidae</taxon>
        <taxon>Chaetothyriales</taxon>
        <taxon>Cyphellophoraceae</taxon>
        <taxon>Cyphellophora</taxon>
    </lineage>
</organism>
<feature type="compositionally biased region" description="Low complexity" evidence="1">
    <location>
        <begin position="79"/>
        <end position="93"/>
    </location>
</feature>
<feature type="compositionally biased region" description="Low complexity" evidence="1">
    <location>
        <begin position="18"/>
        <end position="28"/>
    </location>
</feature>
<evidence type="ECO:0000313" key="3">
    <source>
        <dbReference type="Proteomes" id="UP000030752"/>
    </source>
</evidence>
<keyword evidence="3" id="KW-1185">Reference proteome</keyword>
<name>W2SEP6_CYPE1</name>
<feature type="region of interest" description="Disordered" evidence="1">
    <location>
        <begin position="1"/>
        <end position="107"/>
    </location>
</feature>
<sequence length="228" mass="24265">MAVKRTARHPDPDHTLRASSASAPTSSSEQETLISAASRHEQKRRKRIKPTPISPEPVSLPDSAPLSLPATHPHHRNISSSPSSSSSLSSPLSPTLPFHRSHRPNHASKVQALNRALTWTGIRLVKVASGDRHVQSIDDSDVQGWVEYKFVRGQRGVAGVVEVGNALEWAMMSVEGTGKKELGVWRMVMDSVYGGAEGEGGGVGMKLDDRGGDGGADEDKEVDGVGGA</sequence>
<dbReference type="InParanoid" id="W2SEP6"/>
<feature type="region of interest" description="Disordered" evidence="1">
    <location>
        <begin position="200"/>
        <end position="228"/>
    </location>
</feature>